<dbReference type="Proteomes" id="UP001159641">
    <property type="component" value="Unassembled WGS sequence"/>
</dbReference>
<reference evidence="1 2" key="1">
    <citation type="submission" date="2022-11" db="EMBL/GenBank/DDBJ databases">
        <title>Whole genome sequence of Eschrichtius robustus ER-17-0199.</title>
        <authorList>
            <person name="Bruniche-Olsen A."/>
            <person name="Black A.N."/>
            <person name="Fields C.J."/>
            <person name="Walden K."/>
            <person name="Dewoody J.A."/>
        </authorList>
    </citation>
    <scope>NUCLEOTIDE SEQUENCE [LARGE SCALE GENOMIC DNA]</scope>
    <source>
        <strain evidence="1">ER-17-0199</strain>
        <tissue evidence="1">Blubber</tissue>
    </source>
</reference>
<proteinExistence type="predicted"/>
<sequence>MKAATCQGVRALGTFHHSVISGSEDTEPSLAEGSRTCFKDDRWTRAVPCGVTGFPGGAHVAVTSILTPAYLLVFHSFFPPGVLPPDTQHPSLLSQCLLERRHRLFPTPSLRGLWPLPVVFGAMQFPKRRAQLAVLPTEAAEDPASCKHREHPQLSWPTVPTPGTRQGLSINFAVFESFSPVRLALRKEEDETRPYVKPVHKPKSHSLEVITLSYDCHYVSDERTYSLTLKSTYMPQTNWMVGLTSSVNITLPSSKNRHQLRPNYTKIQSEVEVREQKSAIHNSIGISI</sequence>
<evidence type="ECO:0000313" key="2">
    <source>
        <dbReference type="Proteomes" id="UP001159641"/>
    </source>
</evidence>
<accession>A0AB34I5D9</accession>
<gene>
    <name evidence="1" type="ORF">J1605_016433</name>
</gene>
<protein>
    <submittedName>
        <fullName evidence="1">Uncharacterized protein</fullName>
    </submittedName>
</protein>
<name>A0AB34I5D9_ESCRO</name>
<keyword evidence="2" id="KW-1185">Reference proteome</keyword>
<dbReference type="EMBL" id="JAIQCJ010000020">
    <property type="protein sequence ID" value="KAJ8798630.1"/>
    <property type="molecule type" value="Genomic_DNA"/>
</dbReference>
<organism evidence="1 2">
    <name type="scientific">Eschrichtius robustus</name>
    <name type="common">California gray whale</name>
    <name type="synonym">Eschrichtius gibbosus</name>
    <dbReference type="NCBI Taxonomy" id="9764"/>
    <lineage>
        <taxon>Eukaryota</taxon>
        <taxon>Metazoa</taxon>
        <taxon>Chordata</taxon>
        <taxon>Craniata</taxon>
        <taxon>Vertebrata</taxon>
        <taxon>Euteleostomi</taxon>
        <taxon>Mammalia</taxon>
        <taxon>Eutheria</taxon>
        <taxon>Laurasiatheria</taxon>
        <taxon>Artiodactyla</taxon>
        <taxon>Whippomorpha</taxon>
        <taxon>Cetacea</taxon>
        <taxon>Mysticeti</taxon>
        <taxon>Eschrichtiidae</taxon>
        <taxon>Eschrichtius</taxon>
    </lineage>
</organism>
<dbReference type="AlphaFoldDB" id="A0AB34I5D9"/>
<comment type="caution">
    <text evidence="1">The sequence shown here is derived from an EMBL/GenBank/DDBJ whole genome shotgun (WGS) entry which is preliminary data.</text>
</comment>
<evidence type="ECO:0000313" key="1">
    <source>
        <dbReference type="EMBL" id="KAJ8798630.1"/>
    </source>
</evidence>